<accession>A0A1J7CJD8</accession>
<evidence type="ECO:0000259" key="9">
    <source>
        <dbReference type="Pfam" id="PF18565"/>
    </source>
</evidence>
<dbReference type="Pfam" id="PF02837">
    <property type="entry name" value="Glyco_hydro_2_N"/>
    <property type="match status" value="1"/>
</dbReference>
<evidence type="ECO:0000313" key="11">
    <source>
        <dbReference type="Proteomes" id="UP000182826"/>
    </source>
</evidence>
<keyword evidence="11" id="KW-1185">Reference proteome</keyword>
<dbReference type="InterPro" id="IPR017853">
    <property type="entry name" value="GH"/>
</dbReference>
<evidence type="ECO:0000259" key="8">
    <source>
        <dbReference type="Pfam" id="PF16355"/>
    </source>
</evidence>
<dbReference type="InterPro" id="IPR006101">
    <property type="entry name" value="Glyco_hydro_2"/>
</dbReference>
<dbReference type="InterPro" id="IPR013783">
    <property type="entry name" value="Ig-like_fold"/>
</dbReference>
<evidence type="ECO:0000313" key="10">
    <source>
        <dbReference type="EMBL" id="OIV41680.1"/>
    </source>
</evidence>
<dbReference type="PROSITE" id="PS00608">
    <property type="entry name" value="GLYCOSYL_HYDROL_F2_2"/>
    <property type="match status" value="1"/>
</dbReference>
<dbReference type="InterPro" id="IPR023232">
    <property type="entry name" value="Glyco_hydro_2_AS"/>
</dbReference>
<evidence type="ECO:0000256" key="1">
    <source>
        <dbReference type="ARBA" id="ARBA00007401"/>
    </source>
</evidence>
<dbReference type="InterPro" id="IPR032311">
    <property type="entry name" value="DUF4982"/>
</dbReference>
<dbReference type="InterPro" id="IPR036156">
    <property type="entry name" value="Beta-gal/glucu_dom_sf"/>
</dbReference>
<feature type="domain" description="Glycoside hydrolase family 2 immunoglobulin-like beta-sandwich" evidence="5">
    <location>
        <begin position="206"/>
        <end position="304"/>
    </location>
</feature>
<comment type="similarity">
    <text evidence="1">Belongs to the glycosyl hydrolase 2 family.</text>
</comment>
<dbReference type="PRINTS" id="PR00132">
    <property type="entry name" value="GLHYDRLASE2"/>
</dbReference>
<dbReference type="OrthoDB" id="9801077at2"/>
<dbReference type="GO" id="GO:0004553">
    <property type="term" value="F:hydrolase activity, hydrolyzing O-glycosyl compounds"/>
    <property type="evidence" value="ECO:0007669"/>
    <property type="project" value="InterPro"/>
</dbReference>
<feature type="domain" description="Glycosyl hydrolases family 2 sugar binding" evidence="7">
    <location>
        <begin position="42"/>
        <end position="190"/>
    </location>
</feature>
<protein>
    <submittedName>
        <fullName evidence="10">Beta-galactosidase</fullName>
    </submittedName>
</protein>
<dbReference type="Proteomes" id="UP000182826">
    <property type="component" value="Unassembled WGS sequence"/>
</dbReference>
<dbReference type="Gene3D" id="2.60.120.260">
    <property type="entry name" value="Galactose-binding domain-like"/>
    <property type="match status" value="1"/>
</dbReference>
<evidence type="ECO:0000259" key="5">
    <source>
        <dbReference type="Pfam" id="PF00703"/>
    </source>
</evidence>
<proteinExistence type="inferred from homology"/>
<dbReference type="Gene3D" id="2.60.40.10">
    <property type="entry name" value="Immunoglobulins"/>
    <property type="match status" value="3"/>
</dbReference>
<feature type="domain" description="DUF4982" evidence="8">
    <location>
        <begin position="632"/>
        <end position="689"/>
    </location>
</feature>
<keyword evidence="4" id="KW-0732">Signal</keyword>
<dbReference type="Pfam" id="PF16355">
    <property type="entry name" value="DUF4982"/>
    <property type="match status" value="1"/>
</dbReference>
<sequence length="810" mass="92076">MNNLISNHIHYLKKSMLLLCMLLLNFLSLHAQENLKRKQLFDGDWRFFLGESAQASSDNFNDKDWRELDLPHDWSIEGKVHPKNVTGAGGGYFPAGVAWYRKTFTVPDNWKTKKTAIYFEGVYMNSEVFINGKSLGVYPYGYSSFSYDLSPYLKYGQQNVIAVRVDNSQQMNSRWYSGSGIYRHVWLIQTNPIHIAQWGTGISTFEISPKKATVRVETKLMNETKSLQEITVTALIQDPKSNTAGRHETKVALSPKSEKVVVQLIKVGNPVLWSPQQPSLYKALVQVSKQKEMLDQSTTDFGIRSLAFTAEKGFQLNGKTIKLNGGCVHHDNGSLGAAAFDRAEQRKAELLKASGFNAVRTSHNPPSEAFLDACDRLGLLVMDESFDCWKIGKNKYDYSNYFNAWWKRDLQAMVLRDRNHPSIFMWSIGNEIPEREDLDAVNTAKMLSEEIKKIDTSRPITSAIVNGGKNWDIFDPLMAQHDVAGYNYNLDKAPQDHIRVPSRIIVQTESYPKDAFKNWELVQKNHYIIGDFVWTAMDYLGESGIGRYYYSGEVPGEHWENDFFPWHGAYCGDIDLIGWRKPIAHYRGMLYNEKEKLYMAVREPAPEPLEIKQTWWSVYPTWESWTWPEYTGKNVEVEVYSKYPKVRLYLNGQLLGQKETGEKQEFKAVFTVPYASGILRAAGVANEKEQESVTLKSAGEAVQIKLAADRKEIKADGQDLTYIAVELIDKEGVLNPNAEGRLTFKIEGPGSIQAVDNANLKDFEPYQSRTRKAWHGRALAIVRSTHQKGEIKLTVSGDGLQPQIITITSN</sequence>
<dbReference type="InterPro" id="IPR006103">
    <property type="entry name" value="Glyco_hydro_2_cat"/>
</dbReference>
<dbReference type="AlphaFoldDB" id="A0A1J7CJD8"/>
<comment type="caution">
    <text evidence="10">The sequence shown here is derived from an EMBL/GenBank/DDBJ whole genome shotgun (WGS) entry which is preliminary data.</text>
</comment>
<dbReference type="SUPFAM" id="SSF51445">
    <property type="entry name" value="(Trans)glycosidases"/>
    <property type="match status" value="1"/>
</dbReference>
<dbReference type="InterPro" id="IPR008979">
    <property type="entry name" value="Galactose-bd-like_sf"/>
</dbReference>
<dbReference type="PANTHER" id="PTHR42732:SF1">
    <property type="entry name" value="BETA-MANNOSIDASE"/>
    <property type="match status" value="1"/>
</dbReference>
<dbReference type="InterPro" id="IPR051913">
    <property type="entry name" value="GH2_Domain-Containing"/>
</dbReference>
<dbReference type="Pfam" id="PF00703">
    <property type="entry name" value="Glyco_hydro_2"/>
    <property type="match status" value="1"/>
</dbReference>
<dbReference type="GO" id="GO:0005975">
    <property type="term" value="P:carbohydrate metabolic process"/>
    <property type="evidence" value="ECO:0007669"/>
    <property type="project" value="InterPro"/>
</dbReference>
<feature type="chain" id="PRO_5009644316" evidence="4">
    <location>
        <begin position="32"/>
        <end position="810"/>
    </location>
</feature>
<dbReference type="EMBL" id="MLFK01000007">
    <property type="protein sequence ID" value="OIV41680.1"/>
    <property type="molecule type" value="Genomic_DNA"/>
</dbReference>
<dbReference type="Pfam" id="PF18565">
    <property type="entry name" value="Glyco_hydro2_C5"/>
    <property type="match status" value="1"/>
</dbReference>
<feature type="domain" description="Glycoside hydrolase family 2" evidence="9">
    <location>
        <begin position="704"/>
        <end position="805"/>
    </location>
</feature>
<feature type="domain" description="Glycoside hydrolase family 2 catalytic" evidence="6">
    <location>
        <begin position="312"/>
        <end position="465"/>
    </location>
</feature>
<dbReference type="RefSeq" id="WP_071637232.1">
    <property type="nucleotide sequence ID" value="NZ_MLFK01000007.1"/>
</dbReference>
<dbReference type="InterPro" id="IPR006102">
    <property type="entry name" value="Ig-like_GH2"/>
</dbReference>
<evidence type="ECO:0000256" key="2">
    <source>
        <dbReference type="ARBA" id="ARBA00022801"/>
    </source>
</evidence>
<keyword evidence="3" id="KW-0326">Glycosidase</keyword>
<feature type="signal peptide" evidence="4">
    <location>
        <begin position="1"/>
        <end position="31"/>
    </location>
</feature>
<evidence type="ECO:0000256" key="4">
    <source>
        <dbReference type="SAM" id="SignalP"/>
    </source>
</evidence>
<keyword evidence="2" id="KW-0378">Hydrolase</keyword>
<evidence type="ECO:0000259" key="7">
    <source>
        <dbReference type="Pfam" id="PF02837"/>
    </source>
</evidence>
<gene>
    <name evidence="10" type="ORF">BKM63_14265</name>
</gene>
<dbReference type="InterPro" id="IPR006104">
    <property type="entry name" value="Glyco_hydro_2_N"/>
</dbReference>
<organism evidence="10 11">
    <name type="scientific">Flavobacterium johnsoniae</name>
    <name type="common">Cytophaga johnsonae</name>
    <dbReference type="NCBI Taxonomy" id="986"/>
    <lineage>
        <taxon>Bacteria</taxon>
        <taxon>Pseudomonadati</taxon>
        <taxon>Bacteroidota</taxon>
        <taxon>Flavobacteriia</taxon>
        <taxon>Flavobacteriales</taxon>
        <taxon>Flavobacteriaceae</taxon>
        <taxon>Flavobacterium</taxon>
    </lineage>
</organism>
<name>A0A1J7CJD8_FLAJO</name>
<reference evidence="10 11" key="1">
    <citation type="submission" date="2016-10" db="EMBL/GenBank/DDBJ databases">
        <title>Draft Genome Sequence of Rhizobacteria Flavobacterium johnsoniae CI04.</title>
        <authorList>
            <person name="Bravo J.I."/>
            <person name="Lozano G.L."/>
            <person name="Handelsman J."/>
        </authorList>
    </citation>
    <scope>NUCLEOTIDE SEQUENCE [LARGE SCALE GENOMIC DNA]</scope>
    <source>
        <strain evidence="10 11">CI04</strain>
    </source>
</reference>
<dbReference type="Gene3D" id="3.20.20.80">
    <property type="entry name" value="Glycosidases"/>
    <property type="match status" value="1"/>
</dbReference>
<dbReference type="PANTHER" id="PTHR42732">
    <property type="entry name" value="BETA-GALACTOSIDASE"/>
    <property type="match status" value="1"/>
</dbReference>
<dbReference type="SUPFAM" id="SSF49303">
    <property type="entry name" value="beta-Galactosidase/glucuronidase domain"/>
    <property type="match status" value="1"/>
</dbReference>
<dbReference type="InterPro" id="IPR040605">
    <property type="entry name" value="Glyco_hydro2_dom5"/>
</dbReference>
<evidence type="ECO:0000259" key="6">
    <source>
        <dbReference type="Pfam" id="PF02836"/>
    </source>
</evidence>
<dbReference type="SUPFAM" id="SSF49785">
    <property type="entry name" value="Galactose-binding domain-like"/>
    <property type="match status" value="1"/>
</dbReference>
<evidence type="ECO:0000256" key="3">
    <source>
        <dbReference type="ARBA" id="ARBA00023295"/>
    </source>
</evidence>
<dbReference type="Pfam" id="PF02836">
    <property type="entry name" value="Glyco_hydro_2_C"/>
    <property type="match status" value="1"/>
</dbReference>